<evidence type="ECO:0000256" key="12">
    <source>
        <dbReference type="ARBA" id="ARBA00023163"/>
    </source>
</evidence>
<evidence type="ECO:0000256" key="14">
    <source>
        <dbReference type="ARBA" id="ARBA00060106"/>
    </source>
</evidence>
<dbReference type="PROSITE" id="PS50957">
    <property type="entry name" value="JOSEPHIN"/>
    <property type="match status" value="1"/>
</dbReference>
<dbReference type="Proteomes" id="UP000784294">
    <property type="component" value="Unassembled WGS sequence"/>
</dbReference>
<evidence type="ECO:0000256" key="17">
    <source>
        <dbReference type="ARBA" id="ARBA00082365"/>
    </source>
</evidence>
<reference evidence="21" key="1">
    <citation type="submission" date="2018-11" db="EMBL/GenBank/DDBJ databases">
        <authorList>
            <consortium name="Pathogen Informatics"/>
        </authorList>
    </citation>
    <scope>NUCLEOTIDE SEQUENCE</scope>
</reference>
<dbReference type="OrthoDB" id="10063692at2759"/>
<keyword evidence="8" id="KW-0833">Ubl conjugation pathway</keyword>
<evidence type="ECO:0000256" key="5">
    <source>
        <dbReference type="ARBA" id="ARBA00022490"/>
    </source>
</evidence>
<comment type="subunit">
    <text evidence="15">Forms a complex composed of deubiquitinating enzyme atx-3, adapter ubxn-5 and cdc-48.1. Forms a complex composed of deubiquitinating enzyme atx-3, E4 ubiquitin-protein ligase ufd-2 and cdc-48.1. Interacts (via RRDR motif) with cdc-48.1 (via N-terminus) and cdc-48.2 (via N-terminus); the interaction with cdc-48.1 is not required for atx-3 enzymatic activity. Interacts (via C-terminus) with ubxn-5. May interact with ned-8.</text>
</comment>
<dbReference type="Gene3D" id="1.10.287.10">
    <property type="entry name" value="S15/NS1, RNA-binding"/>
    <property type="match status" value="1"/>
</dbReference>
<keyword evidence="13" id="KW-0539">Nucleus</keyword>
<gene>
    <name evidence="21" type="ORF">PXEA_LOCUS11830</name>
</gene>
<dbReference type="PANTHER" id="PTHR14159:SF0">
    <property type="entry name" value="ATAXIN-3-RELATED"/>
    <property type="match status" value="1"/>
</dbReference>
<dbReference type="GO" id="GO:0016579">
    <property type="term" value="P:protein deubiquitination"/>
    <property type="evidence" value="ECO:0007669"/>
    <property type="project" value="InterPro"/>
</dbReference>
<keyword evidence="5" id="KW-0963">Cytoplasm</keyword>
<evidence type="ECO:0000256" key="8">
    <source>
        <dbReference type="ARBA" id="ARBA00022786"/>
    </source>
</evidence>
<comment type="function">
    <text evidence="14">Acts as a chain editing deubiquitinating enzyme that binds and cleaves 'Lys-48'-linked polyubiquitin chains, with a preference for chains containing four or more ubiquitin molecules thereby modulating protein degradation by the ubiquitin-proteasome pathway. Probably by regulating the IGF-1-insulin-like pathway, regulates lifespan. Regulates germline DNA double-strand-break repair and apoptosis in response to DNA damage by recruiting E4 ubiquitin-protein ligase ufd-2 to DNA repair foci. Interacts with key regulators of transcription and represses transcription. Acts as a histone-binding protein that regulates transcription.</text>
</comment>
<evidence type="ECO:0000256" key="9">
    <source>
        <dbReference type="ARBA" id="ARBA00022801"/>
    </source>
</evidence>
<evidence type="ECO:0000256" key="6">
    <source>
        <dbReference type="ARBA" id="ARBA00022670"/>
    </source>
</evidence>
<feature type="domain" description="Josephin" evidence="20">
    <location>
        <begin position="21"/>
        <end position="95"/>
    </location>
</feature>
<keyword evidence="9" id="KW-0378">Hydrolase</keyword>
<dbReference type="PANTHER" id="PTHR14159">
    <property type="entry name" value="ATAXIN-3-RELATED"/>
    <property type="match status" value="1"/>
</dbReference>
<evidence type="ECO:0000313" key="21">
    <source>
        <dbReference type="EMBL" id="VEL18390.1"/>
    </source>
</evidence>
<feature type="region of interest" description="Disordered" evidence="19">
    <location>
        <begin position="63"/>
        <end position="82"/>
    </location>
</feature>
<evidence type="ECO:0000259" key="20">
    <source>
        <dbReference type="PROSITE" id="PS50957"/>
    </source>
</evidence>
<dbReference type="InterPro" id="IPR033865">
    <property type="entry name" value="Ataxin-3"/>
</dbReference>
<keyword evidence="12" id="KW-0804">Transcription</keyword>
<dbReference type="GO" id="GO:0004843">
    <property type="term" value="F:cysteine-type deubiquitinase activity"/>
    <property type="evidence" value="ECO:0007669"/>
    <property type="project" value="UniProtKB-EC"/>
</dbReference>
<keyword evidence="6" id="KW-0645">Protease</keyword>
<evidence type="ECO:0000256" key="15">
    <source>
        <dbReference type="ARBA" id="ARBA00063584"/>
    </source>
</evidence>
<evidence type="ECO:0000256" key="2">
    <source>
        <dbReference type="ARBA" id="ARBA00004123"/>
    </source>
</evidence>
<dbReference type="AlphaFoldDB" id="A0A3S5BU20"/>
<keyword evidence="22" id="KW-1185">Reference proteome</keyword>
<evidence type="ECO:0000256" key="7">
    <source>
        <dbReference type="ARBA" id="ARBA00022737"/>
    </source>
</evidence>
<keyword evidence="7" id="KW-0677">Repeat</keyword>
<dbReference type="GO" id="GO:0005634">
    <property type="term" value="C:nucleus"/>
    <property type="evidence" value="ECO:0007669"/>
    <property type="project" value="UniProtKB-SubCell"/>
</dbReference>
<dbReference type="Pfam" id="PF02099">
    <property type="entry name" value="Josephin"/>
    <property type="match status" value="1"/>
</dbReference>
<evidence type="ECO:0000256" key="1">
    <source>
        <dbReference type="ARBA" id="ARBA00000707"/>
    </source>
</evidence>
<evidence type="ECO:0000256" key="16">
    <source>
        <dbReference type="ARBA" id="ARBA00069055"/>
    </source>
</evidence>
<comment type="subcellular location">
    <subcellularLocation>
        <location evidence="3">Cytoplasm</location>
    </subcellularLocation>
    <subcellularLocation>
        <location evidence="2">Nucleus</location>
    </subcellularLocation>
</comment>
<comment type="caution">
    <text evidence="18">Lacks conserved residue(s) required for the propagation of feature annotation.</text>
</comment>
<evidence type="ECO:0000256" key="11">
    <source>
        <dbReference type="ARBA" id="ARBA00023015"/>
    </source>
</evidence>
<evidence type="ECO:0000256" key="18">
    <source>
        <dbReference type="PROSITE-ProRule" id="PRU00331"/>
    </source>
</evidence>
<keyword evidence="10" id="KW-0788">Thiol protease</keyword>
<dbReference type="EMBL" id="CAAALY010036805">
    <property type="protein sequence ID" value="VEL18390.1"/>
    <property type="molecule type" value="Genomic_DNA"/>
</dbReference>
<dbReference type="GO" id="GO:0006508">
    <property type="term" value="P:proteolysis"/>
    <property type="evidence" value="ECO:0007669"/>
    <property type="project" value="UniProtKB-KW"/>
</dbReference>
<accession>A0A3S5BU20</accession>
<evidence type="ECO:0000256" key="4">
    <source>
        <dbReference type="ARBA" id="ARBA00012759"/>
    </source>
</evidence>
<keyword evidence="11" id="KW-0805">Transcription regulation</keyword>
<protein>
    <recommendedName>
        <fullName evidence="16">Ataxin-3 homolog</fullName>
        <ecNumber evidence="4">3.4.19.12</ecNumber>
    </recommendedName>
    <alternativeName>
        <fullName evidence="17">Machado-Joseph disease-like protein</fullName>
    </alternativeName>
</protein>
<name>A0A3S5BU20_9PLAT</name>
<evidence type="ECO:0000256" key="10">
    <source>
        <dbReference type="ARBA" id="ARBA00022807"/>
    </source>
</evidence>
<dbReference type="InterPro" id="IPR006155">
    <property type="entry name" value="Josephin"/>
</dbReference>
<organism evidence="21 22">
    <name type="scientific">Protopolystoma xenopodis</name>
    <dbReference type="NCBI Taxonomy" id="117903"/>
    <lineage>
        <taxon>Eukaryota</taxon>
        <taxon>Metazoa</taxon>
        <taxon>Spiralia</taxon>
        <taxon>Lophotrochozoa</taxon>
        <taxon>Platyhelminthes</taxon>
        <taxon>Monogenea</taxon>
        <taxon>Polyopisthocotylea</taxon>
        <taxon>Polystomatidea</taxon>
        <taxon>Polystomatidae</taxon>
        <taxon>Protopolystoma</taxon>
    </lineage>
</organism>
<comment type="catalytic activity">
    <reaction evidence="1">
        <text>Thiol-dependent hydrolysis of ester, thioester, amide, peptide and isopeptide bonds formed by the C-terminal Gly of ubiquitin (a 76-residue protein attached to proteins as an intracellular targeting signal).</text>
        <dbReference type="EC" id="3.4.19.12"/>
    </reaction>
</comment>
<sequence length="95" mass="10668">MGLCIECLFYVHILLSLRTQMESIFHERQDGSLCAQHCLNALLQGPYFTVVDLADIARKLDDEESQSLGISNPGKSQNMDESGMFSVQVIKNFLD</sequence>
<evidence type="ECO:0000256" key="19">
    <source>
        <dbReference type="SAM" id="MobiDB-lite"/>
    </source>
</evidence>
<comment type="caution">
    <text evidence="21">The sequence shown here is derived from an EMBL/GenBank/DDBJ whole genome shotgun (WGS) entry which is preliminary data.</text>
</comment>
<dbReference type="SMART" id="SM01246">
    <property type="entry name" value="Josephin"/>
    <property type="match status" value="1"/>
</dbReference>
<evidence type="ECO:0000256" key="13">
    <source>
        <dbReference type="ARBA" id="ARBA00023242"/>
    </source>
</evidence>
<dbReference type="EC" id="3.4.19.12" evidence="4"/>
<dbReference type="FunFam" id="1.10.287.10:FF:000018">
    <property type="entry name" value="Ataxin-3 homolog"/>
    <property type="match status" value="1"/>
</dbReference>
<dbReference type="GO" id="GO:0005737">
    <property type="term" value="C:cytoplasm"/>
    <property type="evidence" value="ECO:0007669"/>
    <property type="project" value="UniProtKB-SubCell"/>
</dbReference>
<evidence type="ECO:0000313" key="22">
    <source>
        <dbReference type="Proteomes" id="UP000784294"/>
    </source>
</evidence>
<feature type="compositionally biased region" description="Polar residues" evidence="19">
    <location>
        <begin position="66"/>
        <end position="80"/>
    </location>
</feature>
<proteinExistence type="predicted"/>
<evidence type="ECO:0000256" key="3">
    <source>
        <dbReference type="ARBA" id="ARBA00004496"/>
    </source>
</evidence>